<organism evidence="1 2">
    <name type="scientific">Thermus scotoductus</name>
    <dbReference type="NCBI Taxonomy" id="37636"/>
    <lineage>
        <taxon>Bacteria</taxon>
        <taxon>Thermotogati</taxon>
        <taxon>Deinococcota</taxon>
        <taxon>Deinococci</taxon>
        <taxon>Thermales</taxon>
        <taxon>Thermaceae</taxon>
        <taxon>Thermus</taxon>
    </lineage>
</organism>
<reference evidence="1 2" key="1">
    <citation type="submission" date="2015-09" db="EMBL/GenBank/DDBJ databases">
        <title>Draft genome sequence of Thermus scotoductus strain K1 isolated from a geothermal spring in Nagorno-Karabakh, Armenia.</title>
        <authorList>
            <person name="Saghatelyan A."/>
            <person name="Poghosyan L."/>
            <person name="Panosyan H."/>
            <person name="Birkeland N.-K."/>
        </authorList>
    </citation>
    <scope>NUCLEOTIDE SEQUENCE [LARGE SCALE GENOMIC DNA]</scope>
    <source>
        <strain evidence="1 2">K1</strain>
    </source>
</reference>
<protein>
    <submittedName>
        <fullName evidence="1">Uncharacterized protein</fullName>
    </submittedName>
</protein>
<dbReference type="AlphaFoldDB" id="A0A0N1KQE9"/>
<accession>A0A0N1KQE9</accession>
<dbReference type="Proteomes" id="UP000053099">
    <property type="component" value="Unassembled WGS sequence"/>
</dbReference>
<dbReference type="EMBL" id="LJJR01000014">
    <property type="protein sequence ID" value="KPD31559.1"/>
    <property type="molecule type" value="Genomic_DNA"/>
</dbReference>
<sequence>MPKNLTPQNQWETQFDVPLPGEPRSIGPLEALFQKLLNRTERLKGRIAEVLGLPWDAAPPDTIAGLHGRVGTLEAAQGGTTLNTHRTAPVLDHPDGSVVLTKLGPGLGYGPNAFVDPNAYYNQTGQNYPMQVGEVARFNLTGTLVPLRVAIAEGQIYELILINLSKTGASGGVLLYPNGTTSVHVKTWDHPFRMDLRPRGWAGTHRRWSPWNSLPHSSTP</sequence>
<name>A0A0N1KQE9_THESC</name>
<evidence type="ECO:0000313" key="1">
    <source>
        <dbReference type="EMBL" id="KPD31559.1"/>
    </source>
</evidence>
<dbReference type="PATRIC" id="fig|37636.3.peg.274"/>
<comment type="caution">
    <text evidence="1">The sequence shown here is derived from an EMBL/GenBank/DDBJ whole genome shotgun (WGS) entry which is preliminary data.</text>
</comment>
<evidence type="ECO:0000313" key="2">
    <source>
        <dbReference type="Proteomes" id="UP000053099"/>
    </source>
</evidence>
<gene>
    <name evidence="1" type="ORF">AN926_06075</name>
</gene>
<proteinExistence type="predicted"/>